<dbReference type="Pfam" id="PF00106">
    <property type="entry name" value="adh_short"/>
    <property type="match status" value="1"/>
</dbReference>
<evidence type="ECO:0000313" key="3">
    <source>
        <dbReference type="Ensembl" id="ENSSANP00000034056.1"/>
    </source>
</evidence>
<sequence length="60" mass="6448">MFSGQRSSSTRLDGRTVIITGANTGIGKETARDLAKRGITFILFLCAVTSLCNVNQIETN</sequence>
<evidence type="ECO:0000256" key="2">
    <source>
        <dbReference type="ARBA" id="ARBA00023002"/>
    </source>
</evidence>
<dbReference type="Ensembl" id="ENSSANT00000036264.1">
    <property type="protein sequence ID" value="ENSSANP00000034056.1"/>
    <property type="gene ID" value="ENSSANG00000017379.1"/>
</dbReference>
<dbReference type="Gene3D" id="3.40.50.720">
    <property type="entry name" value="NAD(P)-binding Rossmann-like Domain"/>
    <property type="match status" value="1"/>
</dbReference>
<comment type="similarity">
    <text evidence="1">Belongs to the short-chain dehydrogenases/reductases (SDR) family.</text>
</comment>
<protein>
    <submittedName>
        <fullName evidence="3">Uncharacterized protein</fullName>
    </submittedName>
</protein>
<dbReference type="Proteomes" id="UP000472260">
    <property type="component" value="Unassembled WGS sequence"/>
</dbReference>
<reference evidence="3" key="2">
    <citation type="submission" date="2025-09" db="UniProtKB">
        <authorList>
            <consortium name="Ensembl"/>
        </authorList>
    </citation>
    <scope>IDENTIFICATION</scope>
</reference>
<evidence type="ECO:0000313" key="4">
    <source>
        <dbReference type="Proteomes" id="UP000472260"/>
    </source>
</evidence>
<evidence type="ECO:0000256" key="1">
    <source>
        <dbReference type="ARBA" id="ARBA00006484"/>
    </source>
</evidence>
<dbReference type="PANTHER" id="PTHR43157:SF27">
    <property type="entry name" value="RETINOL DEHYDROGENASE 12, LIKE"/>
    <property type="match status" value="1"/>
</dbReference>
<dbReference type="SUPFAM" id="SSF51735">
    <property type="entry name" value="NAD(P)-binding Rossmann-fold domains"/>
    <property type="match status" value="1"/>
</dbReference>
<dbReference type="PANTHER" id="PTHR43157">
    <property type="entry name" value="PHOSPHATIDYLINOSITOL-GLYCAN BIOSYNTHESIS CLASS F PROTEIN-RELATED"/>
    <property type="match status" value="1"/>
</dbReference>
<keyword evidence="2" id="KW-0560">Oxidoreductase</keyword>
<dbReference type="InterPro" id="IPR002347">
    <property type="entry name" value="SDR_fam"/>
</dbReference>
<keyword evidence="4" id="KW-1185">Reference proteome</keyword>
<dbReference type="InterPro" id="IPR036291">
    <property type="entry name" value="NAD(P)-bd_dom_sf"/>
</dbReference>
<name>A0A671MMV7_9TELE</name>
<proteinExistence type="inferred from homology"/>
<accession>A0A671MMV7</accession>
<dbReference type="AlphaFoldDB" id="A0A671MMV7"/>
<reference evidence="3" key="1">
    <citation type="submission" date="2025-08" db="UniProtKB">
        <authorList>
            <consortium name="Ensembl"/>
        </authorList>
    </citation>
    <scope>IDENTIFICATION</scope>
</reference>
<dbReference type="GO" id="GO:0016491">
    <property type="term" value="F:oxidoreductase activity"/>
    <property type="evidence" value="ECO:0007669"/>
    <property type="project" value="UniProtKB-KW"/>
</dbReference>
<organism evidence="3 4">
    <name type="scientific">Sinocyclocheilus anshuiensis</name>
    <dbReference type="NCBI Taxonomy" id="1608454"/>
    <lineage>
        <taxon>Eukaryota</taxon>
        <taxon>Metazoa</taxon>
        <taxon>Chordata</taxon>
        <taxon>Craniata</taxon>
        <taxon>Vertebrata</taxon>
        <taxon>Euteleostomi</taxon>
        <taxon>Actinopterygii</taxon>
        <taxon>Neopterygii</taxon>
        <taxon>Teleostei</taxon>
        <taxon>Ostariophysi</taxon>
        <taxon>Cypriniformes</taxon>
        <taxon>Cyprinidae</taxon>
        <taxon>Cyprininae</taxon>
        <taxon>Sinocyclocheilus</taxon>
    </lineage>
</organism>